<dbReference type="EC" id="2.4.99.28" evidence="10"/>
<keyword evidence="12" id="KW-0812">Transmembrane</keyword>
<organism evidence="15 16">
    <name type="scientific">Ectopseudomonas mendocina</name>
    <name type="common">Pseudomonas mendocina</name>
    <dbReference type="NCBI Taxonomy" id="300"/>
    <lineage>
        <taxon>Bacteria</taxon>
        <taxon>Pseudomonadati</taxon>
        <taxon>Pseudomonadota</taxon>
        <taxon>Gammaproteobacteria</taxon>
        <taxon>Pseudomonadales</taxon>
        <taxon>Pseudomonadaceae</taxon>
        <taxon>Ectopseudomonas</taxon>
    </lineage>
</organism>
<comment type="similarity">
    <text evidence="3">In the N-terminal section; belongs to the glycosyltransferase 51 family.</text>
</comment>
<dbReference type="PANTHER" id="PTHR32282">
    <property type="entry name" value="BINDING PROTEIN TRANSPEPTIDASE, PUTATIVE-RELATED"/>
    <property type="match status" value="1"/>
</dbReference>
<dbReference type="InterPro" id="IPR001460">
    <property type="entry name" value="PCN-bd_Tpept"/>
</dbReference>
<keyword evidence="12" id="KW-1133">Transmembrane helix</keyword>
<dbReference type="Proteomes" id="UP000238327">
    <property type="component" value="Chromosome"/>
</dbReference>
<dbReference type="Gene3D" id="3.40.710.10">
    <property type="entry name" value="DD-peptidase/beta-lactamase superfamily"/>
    <property type="match status" value="1"/>
</dbReference>
<dbReference type="UniPathway" id="UPA00219"/>
<dbReference type="EMBL" id="CP027657">
    <property type="protein sequence ID" value="AVO54589.1"/>
    <property type="molecule type" value="Genomic_DNA"/>
</dbReference>
<keyword evidence="4" id="KW-0121">Carboxypeptidase</keyword>
<evidence type="ECO:0000256" key="9">
    <source>
        <dbReference type="ARBA" id="ARBA00023268"/>
    </source>
</evidence>
<comment type="catalytic activity">
    <reaction evidence="11">
        <text>[GlcNAc-(1-&gt;4)-Mur2Ac(oyl-L-Ala-gamma-D-Glu-L-Lys-D-Ala-D-Ala)](n)-di-trans,octa-cis-undecaprenyl diphosphate + beta-D-GlcNAc-(1-&gt;4)-Mur2Ac(oyl-L-Ala-gamma-D-Glu-L-Lys-D-Ala-D-Ala)-di-trans,octa-cis-undecaprenyl diphosphate = [GlcNAc-(1-&gt;4)-Mur2Ac(oyl-L-Ala-gamma-D-Glu-L-Lys-D-Ala-D-Ala)](n+1)-di-trans,octa-cis-undecaprenyl diphosphate + di-trans,octa-cis-undecaprenyl diphosphate + H(+)</text>
        <dbReference type="Rhea" id="RHEA:23708"/>
        <dbReference type="Rhea" id="RHEA-COMP:9602"/>
        <dbReference type="Rhea" id="RHEA-COMP:9603"/>
        <dbReference type="ChEBI" id="CHEBI:15378"/>
        <dbReference type="ChEBI" id="CHEBI:58405"/>
        <dbReference type="ChEBI" id="CHEBI:60033"/>
        <dbReference type="ChEBI" id="CHEBI:78435"/>
        <dbReference type="EC" id="2.4.99.28"/>
    </reaction>
</comment>
<dbReference type="SUPFAM" id="SSF56601">
    <property type="entry name" value="beta-lactamase/transpeptidase-like"/>
    <property type="match status" value="2"/>
</dbReference>
<keyword evidence="9" id="KW-0511">Multifunctional enzyme</keyword>
<dbReference type="InterPro" id="IPR012338">
    <property type="entry name" value="Beta-lactam/transpept-like"/>
</dbReference>
<reference evidence="15 16" key="1">
    <citation type="submission" date="2018-03" db="EMBL/GenBank/DDBJ databases">
        <title>Complete genome sequence and methylome analysis of Pseudomonas mendocina NEB 698.</title>
        <authorList>
            <person name="Morgan R.D."/>
        </authorList>
    </citation>
    <scope>NUCLEOTIDE SEQUENCE [LARGE SCALE GENOMIC DNA]</scope>
    <source>
        <strain evidence="15 16">NEB698</strain>
    </source>
</reference>
<dbReference type="InterPro" id="IPR001264">
    <property type="entry name" value="Glyco_trans_51"/>
</dbReference>
<dbReference type="InterPro" id="IPR036950">
    <property type="entry name" value="PBP_transglycosylase"/>
</dbReference>
<evidence type="ECO:0000259" key="14">
    <source>
        <dbReference type="Pfam" id="PF00912"/>
    </source>
</evidence>
<comment type="similarity">
    <text evidence="2">In the C-terminal section; belongs to the transpeptidase family.</text>
</comment>
<dbReference type="InterPro" id="IPR023346">
    <property type="entry name" value="Lysozyme-like_dom_sf"/>
</dbReference>
<feature type="domain" description="Glycosyl transferase family 51" evidence="14">
    <location>
        <begin position="155"/>
        <end position="352"/>
    </location>
</feature>
<sequence>MGALWQSDPEQRDLRSSALPIAGTARGSKSRRWRLLLYLLLIALLLVAVALFVFELRSAHFQARELSRYAASLTYQVEPGPSPSILYPSDGPFDKRQGYAYLPLMLERLQQRDFLISAQSRFSPELMAYSSHGLFPPFVEKSQSGLSISDCRGTPFYEFHYPQQGYADFASIPPLVVSSLLFIENRYLLDPAQPQANPAVDWPRFAMAALSQLGKVLDMQDQSAGGSTLATQLEKYRHSPDGLTLSAGEKLRQMISASVRAYQQGPQTLEARQNIVRDYLNSVPLSAAPGHGEVHGLADGLRIWYGADFERSNALLDPSRSPDASLAERGLALRQMLSLMIAQRRPSYYLAQGRKEMETLTESHIRLLASGGLIDTKLRDAALSQKLHYRDWQQEPNLRPVESDKGISVARSRLSNLLGMPLYDLDRLDLAARSTLQRDLQQQTSAYLQHLADPEFAGKIGLFGDRLLSPEKTAEVRYSFTLFERTATGSLVRVQTDSTDQPFDINEGSKLELGSTAKLRVLATYLEIIAELHQRHSGKTPAELRALEIAEQDHLSRWAVDYLRSNPGVDLASMLDAALERRYSANPHERFFTGGGVHTFGNFRREDNGRNPTLRESLRESINLPFVRLMRDLVRYSTYQSSAELLKDDKDPRRQEYLQRFADREGRTFLLRFWRKYQGQPEQQRLETFLSGLRQTSARLAAVHRYLIPNADEATFAAFLRAQVPQENLSDARITRLYNDYGPGAYSLPDQGYIARVHPLELWLLGFLIQQPQASFSDAVAASVDERQEVYGWLFRSRHKSARDSRIRIMLEVEAFSDIHRRWKNLGYPFQHLVPSLATALGSSGDRPAALAELMGIIQNDGIRQPVQRIDELHFAANTPYETRVERDPQSGKRVMPSEVAAALRGALSQVVEGGTARRLQGSFRLADGQALTLGGKTGTGDNRIESVGAGGRVLSSRAMNRTATFVFFLGPRHYGTLTAFVPGREAERFTFTSALPVQVLKGMAPILTPYLEPGSATLCQAPLSAQQASWQ</sequence>
<evidence type="ECO:0000256" key="5">
    <source>
        <dbReference type="ARBA" id="ARBA00022670"/>
    </source>
</evidence>
<evidence type="ECO:0000256" key="1">
    <source>
        <dbReference type="ARBA" id="ARBA00004752"/>
    </source>
</evidence>
<dbReference type="GO" id="GO:0009252">
    <property type="term" value="P:peptidoglycan biosynthetic process"/>
    <property type="evidence" value="ECO:0007669"/>
    <property type="project" value="UniProtKB-UniPathway"/>
</dbReference>
<dbReference type="Pfam" id="PF00912">
    <property type="entry name" value="Transgly"/>
    <property type="match status" value="1"/>
</dbReference>
<dbReference type="AlphaFoldDB" id="A0A2R3QS13"/>
<keyword evidence="12" id="KW-0472">Membrane</keyword>
<dbReference type="GO" id="GO:0004180">
    <property type="term" value="F:carboxypeptidase activity"/>
    <property type="evidence" value="ECO:0007669"/>
    <property type="project" value="UniProtKB-KW"/>
</dbReference>
<accession>A0A2R3QS13</accession>
<dbReference type="OrthoDB" id="8552189at2"/>
<evidence type="ECO:0000313" key="16">
    <source>
        <dbReference type="Proteomes" id="UP000238327"/>
    </source>
</evidence>
<evidence type="ECO:0000256" key="11">
    <source>
        <dbReference type="ARBA" id="ARBA00049902"/>
    </source>
</evidence>
<feature type="domain" description="Penicillin-binding protein transpeptidase" evidence="13">
    <location>
        <begin position="848"/>
        <end position="941"/>
    </location>
</feature>
<dbReference type="GO" id="GO:0008955">
    <property type="term" value="F:peptidoglycan glycosyltransferase activity"/>
    <property type="evidence" value="ECO:0007669"/>
    <property type="project" value="UniProtKB-EC"/>
</dbReference>
<dbReference type="RefSeq" id="WP_106739318.1">
    <property type="nucleotide sequence ID" value="NZ_CP027657.1"/>
</dbReference>
<dbReference type="GO" id="GO:0008658">
    <property type="term" value="F:penicillin binding"/>
    <property type="evidence" value="ECO:0007669"/>
    <property type="project" value="InterPro"/>
</dbReference>
<evidence type="ECO:0000256" key="4">
    <source>
        <dbReference type="ARBA" id="ARBA00022645"/>
    </source>
</evidence>
<evidence type="ECO:0000256" key="2">
    <source>
        <dbReference type="ARBA" id="ARBA00007090"/>
    </source>
</evidence>
<keyword evidence="6" id="KW-0328">Glycosyltransferase</keyword>
<dbReference type="InterPro" id="IPR050396">
    <property type="entry name" value="Glycosyltr_51/Transpeptidase"/>
</dbReference>
<evidence type="ECO:0000256" key="6">
    <source>
        <dbReference type="ARBA" id="ARBA00022676"/>
    </source>
</evidence>
<evidence type="ECO:0000256" key="12">
    <source>
        <dbReference type="SAM" id="Phobius"/>
    </source>
</evidence>
<dbReference type="SUPFAM" id="SSF53955">
    <property type="entry name" value="Lysozyme-like"/>
    <property type="match status" value="1"/>
</dbReference>
<evidence type="ECO:0000256" key="3">
    <source>
        <dbReference type="ARBA" id="ARBA00007739"/>
    </source>
</evidence>
<gene>
    <name evidence="15" type="ORF">C7A17_18080</name>
</gene>
<evidence type="ECO:0000256" key="10">
    <source>
        <dbReference type="ARBA" id="ARBA00044770"/>
    </source>
</evidence>
<dbReference type="STRING" id="1001585.MDS_1289"/>
<keyword evidence="7 15" id="KW-0808">Transferase</keyword>
<evidence type="ECO:0000256" key="8">
    <source>
        <dbReference type="ARBA" id="ARBA00022801"/>
    </source>
</evidence>
<comment type="pathway">
    <text evidence="1">Cell wall biogenesis; peptidoglycan biosynthesis.</text>
</comment>
<evidence type="ECO:0000313" key="15">
    <source>
        <dbReference type="EMBL" id="AVO54589.1"/>
    </source>
</evidence>
<evidence type="ECO:0000256" key="7">
    <source>
        <dbReference type="ARBA" id="ARBA00022679"/>
    </source>
</evidence>
<keyword evidence="8" id="KW-0378">Hydrolase</keyword>
<name>A0A2R3QS13_ECTME</name>
<dbReference type="Gene3D" id="1.10.3810.10">
    <property type="entry name" value="Biosynthetic peptidoglycan transglycosylase-like"/>
    <property type="match status" value="1"/>
</dbReference>
<dbReference type="Pfam" id="PF00905">
    <property type="entry name" value="Transpeptidase"/>
    <property type="match status" value="1"/>
</dbReference>
<keyword evidence="5" id="KW-0645">Protease</keyword>
<dbReference type="GO" id="GO:0030288">
    <property type="term" value="C:outer membrane-bounded periplasmic space"/>
    <property type="evidence" value="ECO:0007669"/>
    <property type="project" value="TreeGrafter"/>
</dbReference>
<evidence type="ECO:0000259" key="13">
    <source>
        <dbReference type="Pfam" id="PF00905"/>
    </source>
</evidence>
<proteinExistence type="inferred from homology"/>
<feature type="transmembrane region" description="Helical" evidence="12">
    <location>
        <begin position="35"/>
        <end position="54"/>
    </location>
</feature>
<dbReference type="GO" id="GO:0006508">
    <property type="term" value="P:proteolysis"/>
    <property type="evidence" value="ECO:0007669"/>
    <property type="project" value="UniProtKB-KW"/>
</dbReference>
<dbReference type="PANTHER" id="PTHR32282:SF24">
    <property type="entry name" value="GLYCOSYL TRANSFERASE FAMILY 51 DOMAIN-CONTAINING PROTEIN"/>
    <property type="match status" value="1"/>
</dbReference>
<protein>
    <recommendedName>
        <fullName evidence="10">peptidoglycan glycosyltransferase</fullName>
        <ecNumber evidence="10">2.4.99.28</ecNumber>
    </recommendedName>
</protein>